<dbReference type="GO" id="GO:0004813">
    <property type="term" value="F:alanine-tRNA ligase activity"/>
    <property type="evidence" value="ECO:0007669"/>
    <property type="project" value="UniProtKB-UniRule"/>
</dbReference>
<dbReference type="GO" id="GO:0008270">
    <property type="term" value="F:zinc ion binding"/>
    <property type="evidence" value="ECO:0007669"/>
    <property type="project" value="UniProtKB-UniRule"/>
</dbReference>
<feature type="binding site" evidence="9">
    <location>
        <position position="602"/>
    </location>
    <ligand>
        <name>Zn(2+)</name>
        <dbReference type="ChEBI" id="CHEBI:29105"/>
    </ligand>
</feature>
<evidence type="ECO:0000313" key="12">
    <source>
        <dbReference type="Proteomes" id="UP000177941"/>
    </source>
</evidence>
<protein>
    <recommendedName>
        <fullName evidence="9">Alanine--tRNA ligase</fullName>
        <ecNumber evidence="9">6.1.1.7</ecNumber>
    </recommendedName>
    <alternativeName>
        <fullName evidence="9">Alanyl-tRNA synthetase</fullName>
        <shortName evidence="9">AlaRS</shortName>
    </alternativeName>
</protein>
<gene>
    <name evidence="9" type="primary">alaS</name>
    <name evidence="11" type="ORF">A3E36_03315</name>
</gene>
<accession>A0A1G1X9B2</accession>
<dbReference type="PANTHER" id="PTHR11777">
    <property type="entry name" value="ALANYL-TRNA SYNTHETASE"/>
    <property type="match status" value="1"/>
</dbReference>
<dbReference type="Pfam" id="PF01411">
    <property type="entry name" value="tRNA-synt_2c"/>
    <property type="match status" value="1"/>
</dbReference>
<dbReference type="Gene3D" id="3.30.54.20">
    <property type="match status" value="1"/>
</dbReference>
<dbReference type="InterPro" id="IPR002318">
    <property type="entry name" value="Ala-tRNA-lgiase_IIc"/>
</dbReference>
<feature type="domain" description="Alanyl-transfer RNA synthetases family profile" evidence="10">
    <location>
        <begin position="1"/>
        <end position="642"/>
    </location>
</feature>
<evidence type="ECO:0000256" key="8">
    <source>
        <dbReference type="ARBA" id="ARBA00023146"/>
    </source>
</evidence>
<evidence type="ECO:0000256" key="9">
    <source>
        <dbReference type="HAMAP-Rule" id="MF_00036"/>
    </source>
</evidence>
<feature type="binding site" evidence="9">
    <location>
        <position position="500"/>
    </location>
    <ligand>
        <name>Zn(2+)</name>
        <dbReference type="ChEBI" id="CHEBI:29105"/>
    </ligand>
</feature>
<name>A0A1G1X9B2_9BACT</name>
<dbReference type="InterPro" id="IPR023033">
    <property type="entry name" value="Ala_tRNA_ligase_euk/bac"/>
</dbReference>
<feature type="binding site" evidence="9">
    <location>
        <position position="606"/>
    </location>
    <ligand>
        <name>Zn(2+)</name>
        <dbReference type="ChEBI" id="CHEBI:29105"/>
    </ligand>
</feature>
<dbReference type="FunFam" id="3.30.980.10:FF:000004">
    <property type="entry name" value="Alanine--tRNA ligase, cytoplasmic"/>
    <property type="match status" value="1"/>
</dbReference>
<comment type="similarity">
    <text evidence="1 9">Belongs to the class-II aminoacyl-tRNA synthetase family.</text>
</comment>
<proteinExistence type="inferred from homology"/>
<dbReference type="GO" id="GO:0000049">
    <property type="term" value="F:tRNA binding"/>
    <property type="evidence" value="ECO:0007669"/>
    <property type="project" value="UniProtKB-KW"/>
</dbReference>
<dbReference type="EMBL" id="MHHS01000032">
    <property type="protein sequence ID" value="OGY36593.1"/>
    <property type="molecule type" value="Genomic_DNA"/>
</dbReference>
<evidence type="ECO:0000256" key="2">
    <source>
        <dbReference type="ARBA" id="ARBA00022555"/>
    </source>
</evidence>
<keyword evidence="3 9" id="KW-0436">Ligase</keyword>
<keyword evidence="9" id="KW-0479">Metal-binding</keyword>
<dbReference type="SUPFAM" id="SSF55186">
    <property type="entry name" value="ThrRS/AlaRS common domain"/>
    <property type="match status" value="1"/>
</dbReference>
<dbReference type="PRINTS" id="PR00980">
    <property type="entry name" value="TRNASYNTHALA"/>
</dbReference>
<dbReference type="Pfam" id="PF07973">
    <property type="entry name" value="tRNA_SAD"/>
    <property type="match status" value="1"/>
</dbReference>
<dbReference type="SUPFAM" id="SSF101353">
    <property type="entry name" value="Putative anticodon-binding domain of alanyl-tRNA synthetase (AlaRS)"/>
    <property type="match status" value="1"/>
</dbReference>
<dbReference type="InterPro" id="IPR018163">
    <property type="entry name" value="Thr/Ala-tRNA-synth_IIc_edit"/>
</dbReference>
<keyword evidence="4 9" id="KW-0547">Nucleotide-binding</keyword>
<keyword evidence="7 9" id="KW-0648">Protein biosynthesis</keyword>
<comment type="function">
    <text evidence="9">Catalyzes the attachment of alanine to tRNA(Ala) in a two-step reaction: alanine is first activated by ATP to form Ala-AMP and then transferred to the acceptor end of tRNA(Ala). Also edits incorrectly charged Ser-tRNA(Ala) and Gly-tRNA(Ala) via its editing domain.</text>
</comment>
<dbReference type="SMART" id="SM00863">
    <property type="entry name" value="tRNA_SAD"/>
    <property type="match status" value="1"/>
</dbReference>
<dbReference type="SUPFAM" id="SSF55681">
    <property type="entry name" value="Class II aaRS and biotin synthetases"/>
    <property type="match status" value="1"/>
</dbReference>
<dbReference type="AlphaFoldDB" id="A0A1G1X9B2"/>
<dbReference type="Gene3D" id="3.30.980.10">
    <property type="entry name" value="Threonyl-trna Synthetase, Chain A, domain 2"/>
    <property type="match status" value="1"/>
</dbReference>
<comment type="catalytic activity">
    <reaction evidence="9">
        <text>tRNA(Ala) + L-alanine + ATP = L-alanyl-tRNA(Ala) + AMP + diphosphate</text>
        <dbReference type="Rhea" id="RHEA:12540"/>
        <dbReference type="Rhea" id="RHEA-COMP:9657"/>
        <dbReference type="Rhea" id="RHEA-COMP:9923"/>
        <dbReference type="ChEBI" id="CHEBI:30616"/>
        <dbReference type="ChEBI" id="CHEBI:33019"/>
        <dbReference type="ChEBI" id="CHEBI:57972"/>
        <dbReference type="ChEBI" id="CHEBI:78442"/>
        <dbReference type="ChEBI" id="CHEBI:78497"/>
        <dbReference type="ChEBI" id="CHEBI:456215"/>
        <dbReference type="EC" id="6.1.1.7"/>
    </reaction>
</comment>
<evidence type="ECO:0000256" key="1">
    <source>
        <dbReference type="ARBA" id="ARBA00008226"/>
    </source>
</evidence>
<dbReference type="PROSITE" id="PS50860">
    <property type="entry name" value="AA_TRNA_LIGASE_II_ALA"/>
    <property type="match status" value="1"/>
</dbReference>
<dbReference type="CDD" id="cd00673">
    <property type="entry name" value="AlaRS_core"/>
    <property type="match status" value="1"/>
</dbReference>
<dbReference type="InterPro" id="IPR045864">
    <property type="entry name" value="aa-tRNA-synth_II/BPL/LPL"/>
</dbReference>
<evidence type="ECO:0000256" key="7">
    <source>
        <dbReference type="ARBA" id="ARBA00022917"/>
    </source>
</evidence>
<dbReference type="EC" id="6.1.1.7" evidence="9"/>
<dbReference type="Proteomes" id="UP000177941">
    <property type="component" value="Unassembled WGS sequence"/>
</dbReference>
<dbReference type="InterPro" id="IPR050058">
    <property type="entry name" value="Ala-tRNA_ligase"/>
</dbReference>
<feature type="binding site" evidence="9">
    <location>
        <position position="504"/>
    </location>
    <ligand>
        <name>Zn(2+)</name>
        <dbReference type="ChEBI" id="CHEBI:29105"/>
    </ligand>
</feature>
<dbReference type="HAMAP" id="MF_00036_B">
    <property type="entry name" value="Ala_tRNA_synth_B"/>
    <property type="match status" value="1"/>
</dbReference>
<dbReference type="GO" id="GO:0002161">
    <property type="term" value="F:aminoacyl-tRNA deacylase activity"/>
    <property type="evidence" value="ECO:0007669"/>
    <property type="project" value="TreeGrafter"/>
</dbReference>
<keyword evidence="5 9" id="KW-0067">ATP-binding</keyword>
<keyword evidence="8 9" id="KW-0030">Aminoacyl-tRNA synthetase</keyword>
<dbReference type="InterPro" id="IPR018162">
    <property type="entry name" value="Ala-tRNA-ligase_IIc_anticod-bd"/>
</dbReference>
<reference evidence="11 12" key="1">
    <citation type="journal article" date="2016" name="Nat. Commun.">
        <title>Thousands of microbial genomes shed light on interconnected biogeochemical processes in an aquifer system.</title>
        <authorList>
            <person name="Anantharaman K."/>
            <person name="Brown C.T."/>
            <person name="Hug L.A."/>
            <person name="Sharon I."/>
            <person name="Castelle C.J."/>
            <person name="Probst A.J."/>
            <person name="Thomas B.C."/>
            <person name="Singh A."/>
            <person name="Wilkins M.J."/>
            <person name="Karaoz U."/>
            <person name="Brodie E.L."/>
            <person name="Williams K.H."/>
            <person name="Hubbard S.S."/>
            <person name="Banfield J.F."/>
        </authorList>
    </citation>
    <scope>NUCLEOTIDE SEQUENCE [LARGE SCALE GENOMIC DNA]</scope>
</reference>
<dbReference type="GO" id="GO:0006419">
    <property type="term" value="P:alanyl-tRNA aminoacylation"/>
    <property type="evidence" value="ECO:0007669"/>
    <property type="project" value="UniProtKB-UniRule"/>
</dbReference>
<evidence type="ECO:0000256" key="4">
    <source>
        <dbReference type="ARBA" id="ARBA00022741"/>
    </source>
</evidence>
<comment type="subcellular location">
    <subcellularLocation>
        <location evidence="9">Cytoplasm</location>
    </subcellularLocation>
</comment>
<dbReference type="InterPro" id="IPR018165">
    <property type="entry name" value="Ala-tRNA-synth_IIc_core"/>
</dbReference>
<keyword evidence="9" id="KW-0963">Cytoplasm</keyword>
<evidence type="ECO:0000256" key="3">
    <source>
        <dbReference type="ARBA" id="ARBA00022598"/>
    </source>
</evidence>
<keyword evidence="6 9" id="KW-0694">RNA-binding</keyword>
<dbReference type="PANTHER" id="PTHR11777:SF9">
    <property type="entry name" value="ALANINE--TRNA LIGASE, CYTOPLASMIC"/>
    <property type="match status" value="1"/>
</dbReference>
<dbReference type="Gene3D" id="3.30.930.10">
    <property type="entry name" value="Bira Bifunctional Protein, Domain 2"/>
    <property type="match status" value="1"/>
</dbReference>
<dbReference type="GO" id="GO:0005524">
    <property type="term" value="F:ATP binding"/>
    <property type="evidence" value="ECO:0007669"/>
    <property type="project" value="UniProtKB-UniRule"/>
</dbReference>
<comment type="caution">
    <text evidence="11">The sequence shown here is derived from an EMBL/GenBank/DDBJ whole genome shotgun (WGS) entry which is preliminary data.</text>
</comment>
<evidence type="ECO:0000256" key="6">
    <source>
        <dbReference type="ARBA" id="ARBA00022884"/>
    </source>
</evidence>
<keyword evidence="2 9" id="KW-0820">tRNA-binding</keyword>
<dbReference type="GO" id="GO:0005737">
    <property type="term" value="C:cytoplasm"/>
    <property type="evidence" value="ECO:0007669"/>
    <property type="project" value="UniProtKB-SubCell"/>
</dbReference>
<organism evidence="11 12">
    <name type="scientific">Candidatus Andersenbacteria bacterium RIFCSPHIGHO2_12_FULL_45_11b</name>
    <dbReference type="NCBI Taxonomy" id="1797282"/>
    <lineage>
        <taxon>Bacteria</taxon>
        <taxon>Candidatus Anderseniibacteriota</taxon>
    </lineage>
</organism>
<evidence type="ECO:0000256" key="5">
    <source>
        <dbReference type="ARBA" id="ARBA00022840"/>
    </source>
</evidence>
<evidence type="ECO:0000313" key="11">
    <source>
        <dbReference type="EMBL" id="OGY36593.1"/>
    </source>
</evidence>
<dbReference type="InterPro" id="IPR018164">
    <property type="entry name" value="Ala-tRNA-synth_IIc_N"/>
</dbReference>
<evidence type="ECO:0000259" key="10">
    <source>
        <dbReference type="PROSITE" id="PS50860"/>
    </source>
</evidence>
<comment type="cofactor">
    <cofactor evidence="9">
        <name>Zn(2+)</name>
        <dbReference type="ChEBI" id="CHEBI:29105"/>
    </cofactor>
    <text evidence="9">Binds 1 zinc ion per subunit.</text>
</comment>
<comment type="domain">
    <text evidence="9">Consists of three domains; the N-terminal catalytic domain, the editing domain and the C-terminal C-Ala domain. The editing domain removes incorrectly charged amino acids, while the C-Ala domain, along with tRNA(Ala), serves as a bridge to cooperatively bring together the editing and aminoacylation centers thus stimulating deacylation of misacylated tRNAs.</text>
</comment>
<sequence>MTLNDVRKKYIDFFASKQHAIIPSSRLVPENDSTTLFTGSGMQPMIAYLLGQKHPEGSRLADSQKCLRVQDIDDIGDNRHTTFFEMLGNWSLGDYFKEQQIPWMFDFLTKELELDPNRIYVTIFAGNDEIGIPKDTESGRIWKNEFQSVGITADIVDDCETNGMQGGRIFSYGEKKNWWSRAGIPENMPVGEPGGPDTEMFWDFGSPLASTRRTGGLNDNELPEPIHAASVYANQPCHVNCDCGRFMEIGNNVFMQYIKTEQGFIELPQRNVDFGGGLERLTAAANDTQDIFTIDIFAPMIAILEKISGKKYADANIQYFRVIIDHIRAVTFLIGDGVVPDKKDQGYFARRLIRRAVRFGRFLEIEKPFLSQLAISVIQSYSNAYSNLLERQEIILSEILKEENKFSKTLRTGLLKFDQIFQNRDDVNGEQAFDLYATYGFPIELIIEEAQRQGKTVDTAGFQKEFDANMKKHQDLSRTASSGKFKGGLADHSDMSVKYHTATHLLHKALKTVLGDHVQQKGSNITPERLRFDFSHPEKMTPEEIKQTENLVNEQIQKDMTVTREEMSVAQAKEKGALGLFEHKYGDTVSIYTMGDFSCEICGGPHVEHTGVLGKFKITKEESASAGVRRIKAVLENLSFRT</sequence>
<dbReference type="InterPro" id="IPR012947">
    <property type="entry name" value="tRNA_SAD"/>
</dbReference>
<keyword evidence="9" id="KW-0862">Zinc</keyword>